<organism evidence="1 2">
    <name type="scientific">Limosa lapponica baueri</name>
    <dbReference type="NCBI Taxonomy" id="1758121"/>
    <lineage>
        <taxon>Eukaryota</taxon>
        <taxon>Metazoa</taxon>
        <taxon>Chordata</taxon>
        <taxon>Craniata</taxon>
        <taxon>Vertebrata</taxon>
        <taxon>Euteleostomi</taxon>
        <taxon>Archelosauria</taxon>
        <taxon>Archosauria</taxon>
        <taxon>Dinosauria</taxon>
        <taxon>Saurischia</taxon>
        <taxon>Theropoda</taxon>
        <taxon>Coelurosauria</taxon>
        <taxon>Aves</taxon>
        <taxon>Neognathae</taxon>
        <taxon>Neoaves</taxon>
        <taxon>Charadriiformes</taxon>
        <taxon>Scolopacidae</taxon>
        <taxon>Limosa</taxon>
    </lineage>
</organism>
<protein>
    <submittedName>
        <fullName evidence="1">Uncharacterized protein</fullName>
    </submittedName>
</protein>
<sequence length="119" mass="12649">MGDVNKEQLSLLEMRGFTPFSSFLSRYVIPPFLGCGRADGNLFSPSEMTPQIVANTSGEEASEPTRGVILPPKVSPALQREQKQAGIALTGQIPVPVEPECLCVMNAATAIPDPLPPAN</sequence>
<reference evidence="2" key="1">
    <citation type="submission" date="2017-11" db="EMBL/GenBank/DDBJ databases">
        <authorList>
            <person name="Lima N.C."/>
            <person name="Parody-Merino A.M."/>
            <person name="Battley P.F."/>
            <person name="Fidler A.E."/>
            <person name="Prosdocimi F."/>
        </authorList>
    </citation>
    <scope>NUCLEOTIDE SEQUENCE [LARGE SCALE GENOMIC DNA]</scope>
</reference>
<dbReference type="AlphaFoldDB" id="A0A2I0U9T3"/>
<dbReference type="EMBL" id="KZ505957">
    <property type="protein sequence ID" value="PKU42819.1"/>
    <property type="molecule type" value="Genomic_DNA"/>
</dbReference>
<proteinExistence type="predicted"/>
<name>A0A2I0U9T3_LIMLA</name>
<gene>
    <name evidence="1" type="ORF">llap_6878</name>
</gene>
<evidence type="ECO:0000313" key="2">
    <source>
        <dbReference type="Proteomes" id="UP000233556"/>
    </source>
</evidence>
<accession>A0A2I0U9T3</accession>
<keyword evidence="2" id="KW-1185">Reference proteome</keyword>
<dbReference type="Proteomes" id="UP000233556">
    <property type="component" value="Unassembled WGS sequence"/>
</dbReference>
<evidence type="ECO:0000313" key="1">
    <source>
        <dbReference type="EMBL" id="PKU42819.1"/>
    </source>
</evidence>
<reference evidence="2" key="2">
    <citation type="submission" date="2017-12" db="EMBL/GenBank/DDBJ databases">
        <title>Genome sequence of the Bar-tailed Godwit (Limosa lapponica baueri).</title>
        <authorList>
            <person name="Lima N.C.B."/>
            <person name="Parody-Merino A.M."/>
            <person name="Battley P.F."/>
            <person name="Fidler A.E."/>
            <person name="Prosdocimi F."/>
        </authorList>
    </citation>
    <scope>NUCLEOTIDE SEQUENCE [LARGE SCALE GENOMIC DNA]</scope>
</reference>